<proteinExistence type="predicted"/>
<reference evidence="1" key="2">
    <citation type="journal article" date="2015" name="Fish Shellfish Immunol.">
        <title>Early steps in the European eel (Anguilla anguilla)-Vibrio vulnificus interaction in the gills: Role of the RtxA13 toxin.</title>
        <authorList>
            <person name="Callol A."/>
            <person name="Pajuelo D."/>
            <person name="Ebbesson L."/>
            <person name="Teles M."/>
            <person name="MacKenzie S."/>
            <person name="Amaro C."/>
        </authorList>
    </citation>
    <scope>NUCLEOTIDE SEQUENCE</scope>
</reference>
<dbReference type="AlphaFoldDB" id="A0A0E9RW52"/>
<accession>A0A0E9RW52</accession>
<reference evidence="1" key="1">
    <citation type="submission" date="2014-11" db="EMBL/GenBank/DDBJ databases">
        <authorList>
            <person name="Amaro Gonzalez C."/>
        </authorList>
    </citation>
    <scope>NUCLEOTIDE SEQUENCE</scope>
</reference>
<sequence>MVVSTALFRTMFEVYSAFIGYTV</sequence>
<organism evidence="1">
    <name type="scientific">Anguilla anguilla</name>
    <name type="common">European freshwater eel</name>
    <name type="synonym">Muraena anguilla</name>
    <dbReference type="NCBI Taxonomy" id="7936"/>
    <lineage>
        <taxon>Eukaryota</taxon>
        <taxon>Metazoa</taxon>
        <taxon>Chordata</taxon>
        <taxon>Craniata</taxon>
        <taxon>Vertebrata</taxon>
        <taxon>Euteleostomi</taxon>
        <taxon>Actinopterygii</taxon>
        <taxon>Neopterygii</taxon>
        <taxon>Teleostei</taxon>
        <taxon>Anguilliformes</taxon>
        <taxon>Anguillidae</taxon>
        <taxon>Anguilla</taxon>
    </lineage>
</organism>
<evidence type="ECO:0000313" key="1">
    <source>
        <dbReference type="EMBL" id="JAH32498.1"/>
    </source>
</evidence>
<dbReference type="EMBL" id="GBXM01076079">
    <property type="protein sequence ID" value="JAH32498.1"/>
    <property type="molecule type" value="Transcribed_RNA"/>
</dbReference>
<name>A0A0E9RW52_ANGAN</name>
<protein>
    <submittedName>
        <fullName evidence="1">Uncharacterized protein</fullName>
    </submittedName>
</protein>